<evidence type="ECO:0000259" key="1">
    <source>
        <dbReference type="Pfam" id="PF09413"/>
    </source>
</evidence>
<dbReference type="HOGENOM" id="CLU_155686_0_0_6"/>
<dbReference type="InterPro" id="IPR018551">
    <property type="entry name" value="DUF2007"/>
</dbReference>
<feature type="domain" description="DUF2007" evidence="1">
    <location>
        <begin position="1"/>
        <end position="66"/>
    </location>
</feature>
<sequence length="103" mass="11494">MQRLYVARDRIEAQLLADLLERHRIRAEIFGDYLAGAAGELPANIWPTVWVLDDADLARAGTLLAQFLADAARPPGEAWVCPGCGERLDGSFELCWRCGRPRE</sequence>
<reference evidence="2 3" key="1">
    <citation type="submission" date="2011-09" db="EMBL/GenBank/DDBJ databases">
        <title>Complete sequence of chromosome of Thioflavicoccus mobilis 8321.</title>
        <authorList>
            <consortium name="US DOE Joint Genome Institute"/>
            <person name="Lucas S."/>
            <person name="Han J."/>
            <person name="Lapidus A."/>
            <person name="Cheng J.-F."/>
            <person name="Goodwin L."/>
            <person name="Pitluck S."/>
            <person name="Peters L."/>
            <person name="Ovchinnikova G."/>
            <person name="Lu M."/>
            <person name="Detter J.C."/>
            <person name="Han C."/>
            <person name="Tapia R."/>
            <person name="Land M."/>
            <person name="Hauser L."/>
            <person name="Kyrpides N."/>
            <person name="Ivanova N."/>
            <person name="Pagani I."/>
            <person name="Vogl K."/>
            <person name="Liu Z."/>
            <person name="Imhoff J."/>
            <person name="Thiel V."/>
            <person name="Frigaard N.-U."/>
            <person name="Bryant D."/>
            <person name="Woyke T."/>
        </authorList>
    </citation>
    <scope>NUCLEOTIDE SEQUENCE [LARGE SCALE GENOMIC DNA]</scope>
    <source>
        <strain evidence="2 3">8321</strain>
    </source>
</reference>
<organism evidence="2 3">
    <name type="scientific">Thioflavicoccus mobilis 8321</name>
    <dbReference type="NCBI Taxonomy" id="765912"/>
    <lineage>
        <taxon>Bacteria</taxon>
        <taxon>Pseudomonadati</taxon>
        <taxon>Pseudomonadota</taxon>
        <taxon>Gammaproteobacteria</taxon>
        <taxon>Chromatiales</taxon>
        <taxon>Chromatiaceae</taxon>
        <taxon>Thioflavicoccus</taxon>
    </lineage>
</organism>
<accession>L0H1V7</accession>
<evidence type="ECO:0000313" key="3">
    <source>
        <dbReference type="Proteomes" id="UP000010816"/>
    </source>
</evidence>
<evidence type="ECO:0000313" key="2">
    <source>
        <dbReference type="EMBL" id="AGA92017.1"/>
    </source>
</evidence>
<dbReference type="STRING" id="765912.Thimo_3345"/>
<name>L0H1V7_9GAMM</name>
<keyword evidence="3" id="KW-1185">Reference proteome</keyword>
<gene>
    <name evidence="2" type="ORF">Thimo_3345</name>
</gene>
<dbReference type="Proteomes" id="UP000010816">
    <property type="component" value="Chromosome"/>
</dbReference>
<dbReference type="OrthoDB" id="9814654at2"/>
<dbReference type="EMBL" id="CP003051">
    <property type="protein sequence ID" value="AGA92017.1"/>
    <property type="molecule type" value="Genomic_DNA"/>
</dbReference>
<dbReference type="Pfam" id="PF09413">
    <property type="entry name" value="DUF2007"/>
    <property type="match status" value="1"/>
</dbReference>
<dbReference type="eggNOG" id="ENOG5032Y5P">
    <property type="taxonomic scope" value="Bacteria"/>
</dbReference>
<dbReference type="AlphaFoldDB" id="L0H1V7"/>
<proteinExistence type="predicted"/>
<protein>
    <recommendedName>
        <fullName evidence="1">DUF2007 domain-containing protein</fullName>
    </recommendedName>
</protein>
<dbReference type="KEGG" id="tmb:Thimo_3345"/>
<dbReference type="RefSeq" id="WP_015282145.1">
    <property type="nucleotide sequence ID" value="NC_019940.1"/>
</dbReference>